<gene>
    <name evidence="1" type="ORF">TELCIR_23346</name>
</gene>
<evidence type="ECO:0000313" key="1">
    <source>
        <dbReference type="EMBL" id="PIO55268.1"/>
    </source>
</evidence>
<evidence type="ECO:0000313" key="2">
    <source>
        <dbReference type="Proteomes" id="UP000230423"/>
    </source>
</evidence>
<reference evidence="1 2" key="1">
    <citation type="submission" date="2015-09" db="EMBL/GenBank/DDBJ databases">
        <title>Draft genome of the parasitic nematode Teladorsagia circumcincta isolate WARC Sus (inbred).</title>
        <authorList>
            <person name="Mitreva M."/>
        </authorList>
    </citation>
    <scope>NUCLEOTIDE SEQUENCE [LARGE SCALE GENOMIC DNA]</scope>
    <source>
        <strain evidence="1 2">S</strain>
    </source>
</reference>
<dbReference type="EMBL" id="KZ387435">
    <property type="protein sequence ID" value="PIO55268.1"/>
    <property type="molecule type" value="Genomic_DNA"/>
</dbReference>
<proteinExistence type="predicted"/>
<accession>A0A2G9TBJ1</accession>
<name>A0A2G9TBJ1_TELCI</name>
<dbReference type="Proteomes" id="UP000230423">
    <property type="component" value="Unassembled WGS sequence"/>
</dbReference>
<protein>
    <submittedName>
        <fullName evidence="1">Uncharacterized protein</fullName>
    </submittedName>
</protein>
<organism evidence="1 2">
    <name type="scientific">Teladorsagia circumcincta</name>
    <name type="common">Brown stomach worm</name>
    <name type="synonym">Ostertagia circumcincta</name>
    <dbReference type="NCBI Taxonomy" id="45464"/>
    <lineage>
        <taxon>Eukaryota</taxon>
        <taxon>Metazoa</taxon>
        <taxon>Ecdysozoa</taxon>
        <taxon>Nematoda</taxon>
        <taxon>Chromadorea</taxon>
        <taxon>Rhabditida</taxon>
        <taxon>Rhabditina</taxon>
        <taxon>Rhabditomorpha</taxon>
        <taxon>Strongyloidea</taxon>
        <taxon>Trichostrongylidae</taxon>
        <taxon>Teladorsagia</taxon>
    </lineage>
</organism>
<dbReference type="AlphaFoldDB" id="A0A2G9TBJ1"/>
<keyword evidence="2" id="KW-1185">Reference proteome</keyword>
<sequence>MVISSFSGMAWPRQAASLRTCSYRQAFRTVPFTIRISLSDE</sequence>